<feature type="non-terminal residue" evidence="1">
    <location>
        <position position="1"/>
    </location>
</feature>
<dbReference type="AlphaFoldDB" id="A0A9N9IMX9"/>
<protein>
    <submittedName>
        <fullName evidence="1">5646_t:CDS:1</fullName>
    </submittedName>
</protein>
<organism evidence="1 2">
    <name type="scientific">Funneliformis mosseae</name>
    <name type="common">Endomycorrhizal fungus</name>
    <name type="synonym">Glomus mosseae</name>
    <dbReference type="NCBI Taxonomy" id="27381"/>
    <lineage>
        <taxon>Eukaryota</taxon>
        <taxon>Fungi</taxon>
        <taxon>Fungi incertae sedis</taxon>
        <taxon>Mucoromycota</taxon>
        <taxon>Glomeromycotina</taxon>
        <taxon>Glomeromycetes</taxon>
        <taxon>Glomerales</taxon>
        <taxon>Glomeraceae</taxon>
        <taxon>Funneliformis</taxon>
    </lineage>
</organism>
<gene>
    <name evidence="1" type="ORF">FMOSSE_LOCUS16242</name>
</gene>
<sequence length="170" mass="19149">IPSVNVSDSTQTIFNIVSYDDNTIVIHIIRPDSTYPIENGILWVDKYLSLRTIYPDGSVVPVDIKLDIQDFNFCILDINGNQASPIRIYPIRSNFLIVTYAETTNLTDPLSYTDCAMVVDLNGNIYSNITFGPSFVDVATNRWIPDRANIIANFDPDKKFTRFTPLTSST</sequence>
<dbReference type="Proteomes" id="UP000789375">
    <property type="component" value="Unassembled WGS sequence"/>
</dbReference>
<comment type="caution">
    <text evidence="1">The sequence shown here is derived from an EMBL/GenBank/DDBJ whole genome shotgun (WGS) entry which is preliminary data.</text>
</comment>
<evidence type="ECO:0000313" key="1">
    <source>
        <dbReference type="EMBL" id="CAG8742738.1"/>
    </source>
</evidence>
<accession>A0A9N9IMX9</accession>
<name>A0A9N9IMX9_FUNMO</name>
<reference evidence="1" key="1">
    <citation type="submission" date="2021-06" db="EMBL/GenBank/DDBJ databases">
        <authorList>
            <person name="Kallberg Y."/>
            <person name="Tangrot J."/>
            <person name="Rosling A."/>
        </authorList>
    </citation>
    <scope>NUCLEOTIDE SEQUENCE</scope>
    <source>
        <strain evidence="1">87-6 pot B 2015</strain>
    </source>
</reference>
<dbReference type="EMBL" id="CAJVPP010021379">
    <property type="protein sequence ID" value="CAG8742738.1"/>
    <property type="molecule type" value="Genomic_DNA"/>
</dbReference>
<proteinExistence type="predicted"/>
<evidence type="ECO:0000313" key="2">
    <source>
        <dbReference type="Proteomes" id="UP000789375"/>
    </source>
</evidence>
<keyword evidence="2" id="KW-1185">Reference proteome</keyword>